<dbReference type="Gene3D" id="3.60.21.70">
    <property type="entry name" value="PhoD-like phosphatase"/>
    <property type="match status" value="1"/>
</dbReference>
<gene>
    <name evidence="4" type="ORF">EOD42_20285</name>
</gene>
<accession>A0A437M2Z5</accession>
<dbReference type="Pfam" id="PF16655">
    <property type="entry name" value="PhoD_N"/>
    <property type="match status" value="1"/>
</dbReference>
<organism evidence="4 5">
    <name type="scientific">Rhodovarius crocodyli</name>
    <dbReference type="NCBI Taxonomy" id="1979269"/>
    <lineage>
        <taxon>Bacteria</taxon>
        <taxon>Pseudomonadati</taxon>
        <taxon>Pseudomonadota</taxon>
        <taxon>Alphaproteobacteria</taxon>
        <taxon>Acetobacterales</taxon>
        <taxon>Roseomonadaceae</taxon>
        <taxon>Rhodovarius</taxon>
    </lineage>
</organism>
<dbReference type="SUPFAM" id="SSF56300">
    <property type="entry name" value="Metallo-dependent phosphatases"/>
    <property type="match status" value="1"/>
</dbReference>
<dbReference type="PANTHER" id="PTHR43606:SF2">
    <property type="entry name" value="ALKALINE PHOSPHATASE FAMILY PROTEIN (AFU_ORTHOLOGUE AFUA_5G03860)"/>
    <property type="match status" value="1"/>
</dbReference>
<proteinExistence type="predicted"/>
<feature type="domain" description="Phospholipase D N-terminal" evidence="3">
    <location>
        <begin position="93"/>
        <end position="181"/>
    </location>
</feature>
<dbReference type="CDD" id="cd07389">
    <property type="entry name" value="MPP_PhoD"/>
    <property type="match status" value="1"/>
</dbReference>
<evidence type="ECO:0000313" key="5">
    <source>
        <dbReference type="Proteomes" id="UP000282957"/>
    </source>
</evidence>
<evidence type="ECO:0000256" key="1">
    <source>
        <dbReference type="SAM" id="MobiDB-lite"/>
    </source>
</evidence>
<dbReference type="InterPro" id="IPR018946">
    <property type="entry name" value="PhoD-like_MPP"/>
</dbReference>
<sequence length="554" mass="60171">MTAGWPPAPPAGRASRAKRGSPWTDPPGGTAFVAVPSSANRHARGMVAPMHSADRHILHLHRRGLLTGALALTALATQPGCVALAQEEGLFGLGVASGDPWPDSVVLWTRLTPRTPEPVPLRWEIAADDGFRQVVARGEAVAGPDHGHAVHVIPTGLQPGRHYWYRFTAQGQTSRVGRTRTAPAPDADVPVRFVNASCQRYEHGYFTAWRHAAADDALDFVFFNGDYIYEYGHRAVGASPLIARAVDGPECVTLDQYRARYAQYRRDADLQAVHAAHPFIVTFDDHEVQNNWVSDIPSVPQPAGVEFALRKAAAFRAWYENMPVRPAALPRGPDITAYRRLVFGRQMALHVLDTRSFRDDQPCGDGRKQACEAVHNPAAQVMGSAQEAWLFDSVRNGAAMQVLGQQIFMATRPYPGDQFSMDSWDGYPAARSRVMQGLRDRGIANPIVLTGDVHRAWAGLVTAGDRALGTEFVATSIASDGDGRDADAGALALIAAHPHLRFHSARRGYTRHEAARGRMTAEYLALPYVSRPGAEAAPVAKLMTEARAPGIIPA</sequence>
<evidence type="ECO:0000313" key="4">
    <source>
        <dbReference type="EMBL" id="RVT92070.1"/>
    </source>
</evidence>
<dbReference type="OrthoDB" id="327733at2"/>
<dbReference type="InterPro" id="IPR052900">
    <property type="entry name" value="Phospholipid_Metab_Enz"/>
</dbReference>
<dbReference type="Gene3D" id="2.60.40.380">
    <property type="entry name" value="Purple acid phosphatase-like, N-terminal"/>
    <property type="match status" value="1"/>
</dbReference>
<keyword evidence="5" id="KW-1185">Reference proteome</keyword>
<dbReference type="InterPro" id="IPR032093">
    <property type="entry name" value="PhoD_N"/>
</dbReference>
<name>A0A437M2Z5_9PROT</name>
<dbReference type="PANTHER" id="PTHR43606">
    <property type="entry name" value="PHOSPHATASE, PUTATIVE (AFU_ORTHOLOGUE AFUA_6G08710)-RELATED"/>
    <property type="match status" value="1"/>
</dbReference>
<feature type="compositionally biased region" description="Pro residues" evidence="1">
    <location>
        <begin position="1"/>
        <end position="10"/>
    </location>
</feature>
<comment type="caution">
    <text evidence="4">The sequence shown here is derived from an EMBL/GenBank/DDBJ whole genome shotgun (WGS) entry which is preliminary data.</text>
</comment>
<reference evidence="4 5" key="1">
    <citation type="submission" date="2019-01" db="EMBL/GenBank/DDBJ databases">
        <authorList>
            <person name="Chen W.-M."/>
        </authorList>
    </citation>
    <scope>NUCLEOTIDE SEQUENCE [LARGE SCALE GENOMIC DNA]</scope>
    <source>
        <strain evidence="4 5">CCP-6</strain>
    </source>
</reference>
<dbReference type="Pfam" id="PF09423">
    <property type="entry name" value="PhoD"/>
    <property type="match status" value="1"/>
</dbReference>
<protein>
    <submittedName>
        <fullName evidence="4">Alkaline phosphatase</fullName>
    </submittedName>
</protein>
<feature type="domain" description="PhoD-like phosphatase metallophosphatase" evidence="2">
    <location>
        <begin position="193"/>
        <end position="523"/>
    </location>
</feature>
<evidence type="ECO:0000259" key="3">
    <source>
        <dbReference type="Pfam" id="PF16655"/>
    </source>
</evidence>
<dbReference type="EMBL" id="SACL01000008">
    <property type="protein sequence ID" value="RVT92070.1"/>
    <property type="molecule type" value="Genomic_DNA"/>
</dbReference>
<evidence type="ECO:0000259" key="2">
    <source>
        <dbReference type="Pfam" id="PF09423"/>
    </source>
</evidence>
<dbReference type="AlphaFoldDB" id="A0A437M2Z5"/>
<dbReference type="Proteomes" id="UP000282957">
    <property type="component" value="Unassembled WGS sequence"/>
</dbReference>
<dbReference type="InterPro" id="IPR038607">
    <property type="entry name" value="PhoD-like_sf"/>
</dbReference>
<feature type="region of interest" description="Disordered" evidence="1">
    <location>
        <begin position="1"/>
        <end position="30"/>
    </location>
</feature>
<dbReference type="InterPro" id="IPR029052">
    <property type="entry name" value="Metallo-depent_PP-like"/>
</dbReference>